<feature type="domain" description="DNA primase/polymerase bifunctional N-terminal" evidence="1">
    <location>
        <begin position="23"/>
        <end position="193"/>
    </location>
</feature>
<keyword evidence="3" id="KW-1185">Reference proteome</keyword>
<comment type="caution">
    <text evidence="2">The sequence shown here is derived from an EMBL/GenBank/DDBJ whole genome shotgun (WGS) entry which is preliminary data.</text>
</comment>
<evidence type="ECO:0000313" key="2">
    <source>
        <dbReference type="EMBL" id="MDH2388672.1"/>
    </source>
</evidence>
<gene>
    <name evidence="2" type="ORF">QCN29_07705</name>
</gene>
<dbReference type="SMART" id="SM00943">
    <property type="entry name" value="Prim-Pol"/>
    <property type="match status" value="1"/>
</dbReference>
<accession>A0ABT6HIU9</accession>
<dbReference type="EMBL" id="JARWBG010000006">
    <property type="protein sequence ID" value="MDH2388672.1"/>
    <property type="molecule type" value="Genomic_DNA"/>
</dbReference>
<sequence length="303" mass="31553">MTPPSKIPLPRAASTDGDLLHTALALATAGVPVLPLRRGKVPFGNCRACTDGACGGRPHMKCAGACQCPGVCHGWAAATADPTVLTSPAWAPAWRRAVGVAYHPAGAGLTVVDLDDAHAVAWARRTLPLTRTVATTRGEHWIYLGTMRSANAVRPGVDIKSHMSYARWLGPGSGTMTALPPVVRHLAVKEDTTPPRGAVVSSSPRARWGRTVATGCRHTETYVRTGLERGLTKVRSHTDSGAGSQAFGVAQFLASQHARCPGPCGLDAIGEEIMAAAVSVGVPEHYARRAVTNGMATAQGRAA</sequence>
<name>A0ABT6HIU9_9ACTN</name>
<organism evidence="2 3">
    <name type="scientific">Streptomyces chengmaiensis</name>
    <dbReference type="NCBI Taxonomy" id="3040919"/>
    <lineage>
        <taxon>Bacteria</taxon>
        <taxon>Bacillati</taxon>
        <taxon>Actinomycetota</taxon>
        <taxon>Actinomycetes</taxon>
        <taxon>Kitasatosporales</taxon>
        <taxon>Streptomycetaceae</taxon>
        <taxon>Streptomyces</taxon>
    </lineage>
</organism>
<reference evidence="2 3" key="1">
    <citation type="submission" date="2023-04" db="EMBL/GenBank/DDBJ databases">
        <title>Streptomyces chengmaiensis sp. nov. isolated from the stem of mangrove plant in Hainan.</title>
        <authorList>
            <person name="Huang X."/>
            <person name="Zhou S."/>
            <person name="Chu X."/>
            <person name="Xie Y."/>
            <person name="Lin Y."/>
        </authorList>
    </citation>
    <scope>NUCLEOTIDE SEQUENCE [LARGE SCALE GENOMIC DNA]</scope>
    <source>
        <strain evidence="2 3">HNM0663</strain>
    </source>
</reference>
<evidence type="ECO:0000259" key="1">
    <source>
        <dbReference type="SMART" id="SM00943"/>
    </source>
</evidence>
<proteinExistence type="predicted"/>
<evidence type="ECO:0000313" key="3">
    <source>
        <dbReference type="Proteomes" id="UP001223144"/>
    </source>
</evidence>
<protein>
    <submittedName>
        <fullName evidence="2">Bifunctional DNA primase/polymerase</fullName>
    </submittedName>
</protein>
<dbReference type="Proteomes" id="UP001223144">
    <property type="component" value="Unassembled WGS sequence"/>
</dbReference>
<dbReference type="InterPro" id="IPR015330">
    <property type="entry name" value="DNA_primase/pol_bifunc_N"/>
</dbReference>
<dbReference type="RefSeq" id="WP_279926980.1">
    <property type="nucleotide sequence ID" value="NZ_JARWBG010000006.1"/>
</dbReference>